<dbReference type="AlphaFoldDB" id="A0A521E8V7"/>
<reference evidence="2 3" key="1">
    <citation type="submission" date="2017-05" db="EMBL/GenBank/DDBJ databases">
        <authorList>
            <person name="Varghese N."/>
            <person name="Submissions S."/>
        </authorList>
    </citation>
    <scope>NUCLEOTIDE SEQUENCE [LARGE SCALE GENOMIC DNA]</scope>
    <source>
        <strain evidence="2 3">DSM 45474</strain>
    </source>
</reference>
<organism evidence="2 3">
    <name type="scientific">Melghirimyces algeriensis</name>
    <dbReference type="NCBI Taxonomy" id="910412"/>
    <lineage>
        <taxon>Bacteria</taxon>
        <taxon>Bacillati</taxon>
        <taxon>Bacillota</taxon>
        <taxon>Bacilli</taxon>
        <taxon>Bacillales</taxon>
        <taxon>Thermoactinomycetaceae</taxon>
        <taxon>Melghirimyces</taxon>
    </lineage>
</organism>
<name>A0A521E8V7_9BACL</name>
<dbReference type="RefSeq" id="WP_142506068.1">
    <property type="nucleotide sequence ID" value="NZ_FXTI01000008.1"/>
</dbReference>
<feature type="transmembrane region" description="Helical" evidence="1">
    <location>
        <begin position="162"/>
        <end position="180"/>
    </location>
</feature>
<evidence type="ECO:0000313" key="3">
    <source>
        <dbReference type="Proteomes" id="UP000315636"/>
    </source>
</evidence>
<feature type="transmembrane region" description="Helical" evidence="1">
    <location>
        <begin position="41"/>
        <end position="66"/>
    </location>
</feature>
<dbReference type="OrthoDB" id="9893027at2"/>
<feature type="transmembrane region" description="Helical" evidence="1">
    <location>
        <begin position="12"/>
        <end position="35"/>
    </location>
</feature>
<feature type="transmembrane region" description="Helical" evidence="1">
    <location>
        <begin position="98"/>
        <end position="117"/>
    </location>
</feature>
<feature type="transmembrane region" description="Helical" evidence="1">
    <location>
        <begin position="137"/>
        <end position="156"/>
    </location>
</feature>
<gene>
    <name evidence="2" type="ORF">SAMN06264849_108106</name>
</gene>
<accession>A0A521E8V7</accession>
<feature type="transmembrane region" description="Helical" evidence="1">
    <location>
        <begin position="73"/>
        <end position="92"/>
    </location>
</feature>
<keyword evidence="1" id="KW-0472">Membrane</keyword>
<evidence type="ECO:0000256" key="1">
    <source>
        <dbReference type="SAM" id="Phobius"/>
    </source>
</evidence>
<keyword evidence="1" id="KW-0812">Transmembrane</keyword>
<keyword evidence="3" id="KW-1185">Reference proteome</keyword>
<proteinExistence type="predicted"/>
<dbReference type="Proteomes" id="UP000315636">
    <property type="component" value="Unassembled WGS sequence"/>
</dbReference>
<evidence type="ECO:0000313" key="2">
    <source>
        <dbReference type="EMBL" id="SMO80378.1"/>
    </source>
</evidence>
<dbReference type="EMBL" id="FXTI01000008">
    <property type="protein sequence ID" value="SMO80378.1"/>
    <property type="molecule type" value="Genomic_DNA"/>
</dbReference>
<protein>
    <submittedName>
        <fullName evidence="2">Uncharacterized protein</fullName>
    </submittedName>
</protein>
<keyword evidence="1" id="KW-1133">Transmembrane helix</keyword>
<sequence>MTRWEKIKENMAGALIVNILSVVLIGLFGSVAASIPEKSEFWMTVMQGTLLVIAIASIIAALFQIYLDLIYDFICKLVVINIWFLYGMITAWRCAGESPLFGAILLLLWGLCIFLGIRYRTFVQEESFHPKTKIGKVIVSIGVLSSGAGGFGYGIGRADNEFWFAVIFVPIISCLLSLFFNSGLKQIEDQVEEAKQEAQQ</sequence>